<comment type="caution">
    <text evidence="1">The sequence shown here is derived from an EMBL/GenBank/DDBJ whole genome shotgun (WGS) entry which is preliminary data.</text>
</comment>
<protein>
    <recommendedName>
        <fullName evidence="3">Heterokaryon incompatibility domain-containing protein</fullName>
    </recommendedName>
</protein>
<dbReference type="EMBL" id="JAUEPU010000024">
    <property type="protein sequence ID" value="KAK0493596.1"/>
    <property type="molecule type" value="Genomic_DNA"/>
</dbReference>
<organism evidence="1 2">
    <name type="scientific">Armillaria luteobubalina</name>
    <dbReference type="NCBI Taxonomy" id="153913"/>
    <lineage>
        <taxon>Eukaryota</taxon>
        <taxon>Fungi</taxon>
        <taxon>Dikarya</taxon>
        <taxon>Basidiomycota</taxon>
        <taxon>Agaricomycotina</taxon>
        <taxon>Agaricomycetes</taxon>
        <taxon>Agaricomycetidae</taxon>
        <taxon>Agaricales</taxon>
        <taxon>Marasmiineae</taxon>
        <taxon>Physalacriaceae</taxon>
        <taxon>Armillaria</taxon>
    </lineage>
</organism>
<reference evidence="1" key="1">
    <citation type="submission" date="2023-06" db="EMBL/GenBank/DDBJ databases">
        <authorList>
            <consortium name="Lawrence Berkeley National Laboratory"/>
            <person name="Ahrendt S."/>
            <person name="Sahu N."/>
            <person name="Indic B."/>
            <person name="Wong-Bajracharya J."/>
            <person name="Merenyi Z."/>
            <person name="Ke H.-M."/>
            <person name="Monk M."/>
            <person name="Kocsube S."/>
            <person name="Drula E."/>
            <person name="Lipzen A."/>
            <person name="Balint B."/>
            <person name="Henrissat B."/>
            <person name="Andreopoulos B."/>
            <person name="Martin F.M."/>
            <person name="Harder C.B."/>
            <person name="Rigling D."/>
            <person name="Ford K.L."/>
            <person name="Foster G.D."/>
            <person name="Pangilinan J."/>
            <person name="Papanicolaou A."/>
            <person name="Barry K."/>
            <person name="LaButti K."/>
            <person name="Viragh M."/>
            <person name="Koriabine M."/>
            <person name="Yan M."/>
            <person name="Riley R."/>
            <person name="Champramary S."/>
            <person name="Plett K.L."/>
            <person name="Tsai I.J."/>
            <person name="Slot J."/>
            <person name="Sipos G."/>
            <person name="Plett J."/>
            <person name="Nagy L.G."/>
            <person name="Grigoriev I.V."/>
        </authorList>
    </citation>
    <scope>NUCLEOTIDE SEQUENCE</scope>
    <source>
        <strain evidence="1">HWK02</strain>
    </source>
</reference>
<evidence type="ECO:0000313" key="1">
    <source>
        <dbReference type="EMBL" id="KAK0493596.1"/>
    </source>
</evidence>
<evidence type="ECO:0000313" key="2">
    <source>
        <dbReference type="Proteomes" id="UP001175228"/>
    </source>
</evidence>
<accession>A0AA39Q1F4</accession>
<dbReference type="AlphaFoldDB" id="A0AA39Q1F4"/>
<evidence type="ECO:0008006" key="3">
    <source>
        <dbReference type="Google" id="ProtNLM"/>
    </source>
</evidence>
<gene>
    <name evidence="1" type="ORF">EDD18DRAFT_1178920</name>
</gene>
<dbReference type="Proteomes" id="UP001175228">
    <property type="component" value="Unassembled WGS sequence"/>
</dbReference>
<proteinExistence type="predicted"/>
<name>A0AA39Q1F4_9AGAR</name>
<sequence length="212" mass="24286">MWTPINGKEWPVPIPKDADLNLIRIEMLNVAAEYATHHDWEQYRAEYAWLDVLCLRQKEEGGPREDLRMKEWRLDVPTIGAVYRYQKVVIYLNGLGRPLRLKDGDLDSDRSWFRRAWTFQEAGEVRIIAGDTPDGPMHAHQIDGGNYEAALLTRFHDELNSLERGGYDSVATIAHMQKRMSTNPVDRVAGLAFPLGPHTIPAYQESETLEDA</sequence>
<keyword evidence="2" id="KW-1185">Reference proteome</keyword>